<dbReference type="GO" id="GO:0000398">
    <property type="term" value="P:mRNA splicing, via spliceosome"/>
    <property type="evidence" value="ECO:0007669"/>
    <property type="project" value="TreeGrafter"/>
</dbReference>
<keyword evidence="4" id="KW-0853">WD repeat</keyword>
<dbReference type="AlphaFoldDB" id="A0A5C3FC34"/>
<dbReference type="PANTHER" id="PTHR22842">
    <property type="entry name" value="WD40 REPEAT PROTEIN"/>
    <property type="match status" value="1"/>
</dbReference>
<dbReference type="InterPro" id="IPR051980">
    <property type="entry name" value="WD_repeat_MORG1"/>
</dbReference>
<dbReference type="CDD" id="cd00200">
    <property type="entry name" value="WD40"/>
    <property type="match status" value="1"/>
</dbReference>
<evidence type="ECO:0000313" key="7">
    <source>
        <dbReference type="Proteomes" id="UP000323386"/>
    </source>
</evidence>
<comment type="similarity">
    <text evidence="3">Belongs to the WD repeat MORG1 family.</text>
</comment>
<dbReference type="Proteomes" id="UP000323386">
    <property type="component" value="Unassembled WGS sequence"/>
</dbReference>
<feature type="repeat" description="WD" evidence="4">
    <location>
        <begin position="320"/>
        <end position="345"/>
    </location>
</feature>
<dbReference type="SUPFAM" id="SSF50978">
    <property type="entry name" value="WD40 repeat-like"/>
    <property type="match status" value="1"/>
</dbReference>
<reference evidence="6 7" key="1">
    <citation type="submission" date="2018-03" db="EMBL/GenBank/DDBJ databases">
        <authorList>
            <person name="Guldener U."/>
        </authorList>
    </citation>
    <scope>NUCLEOTIDE SEQUENCE [LARGE SCALE GENOMIC DNA]</scope>
    <source>
        <strain evidence="6 7">DAOM196992</strain>
    </source>
</reference>
<dbReference type="PROSITE" id="PS50294">
    <property type="entry name" value="WD_REPEATS_REGION"/>
    <property type="match status" value="1"/>
</dbReference>
<dbReference type="SMART" id="SM00320">
    <property type="entry name" value="WD40"/>
    <property type="match status" value="7"/>
</dbReference>
<dbReference type="Pfam" id="PF00400">
    <property type="entry name" value="WD40"/>
    <property type="match status" value="4"/>
</dbReference>
<dbReference type="EMBL" id="OOIP01000032">
    <property type="protein sequence ID" value="SPO41840.1"/>
    <property type="molecule type" value="Genomic_DNA"/>
</dbReference>
<protein>
    <submittedName>
        <fullName evidence="6">Related to WD repeat domain-containing protein 83</fullName>
    </submittedName>
</protein>
<evidence type="ECO:0000313" key="6">
    <source>
        <dbReference type="EMBL" id="SPO41840.1"/>
    </source>
</evidence>
<name>A0A5C3FC34_9BASI</name>
<evidence type="ECO:0000256" key="1">
    <source>
        <dbReference type="ARBA" id="ARBA00004496"/>
    </source>
</evidence>
<dbReference type="PANTHER" id="PTHR22842:SF3">
    <property type="entry name" value="WD REPEAT DOMAIN-CONTAINING PROTEIN 83"/>
    <property type="match status" value="1"/>
</dbReference>
<feature type="repeat" description="WD" evidence="4">
    <location>
        <begin position="76"/>
        <end position="117"/>
    </location>
</feature>
<dbReference type="InterPro" id="IPR036322">
    <property type="entry name" value="WD40_repeat_dom_sf"/>
</dbReference>
<organism evidence="6 7">
    <name type="scientific">Pseudozyma flocculosa</name>
    <dbReference type="NCBI Taxonomy" id="84751"/>
    <lineage>
        <taxon>Eukaryota</taxon>
        <taxon>Fungi</taxon>
        <taxon>Dikarya</taxon>
        <taxon>Basidiomycota</taxon>
        <taxon>Ustilaginomycotina</taxon>
        <taxon>Ustilaginomycetes</taxon>
        <taxon>Ustilaginales</taxon>
        <taxon>Ustilaginaceae</taxon>
        <taxon>Pseudozyma</taxon>
    </lineage>
</organism>
<evidence type="ECO:0000256" key="4">
    <source>
        <dbReference type="PROSITE-ProRule" id="PRU00221"/>
    </source>
</evidence>
<evidence type="ECO:0000256" key="5">
    <source>
        <dbReference type="SAM" id="MobiDB-lite"/>
    </source>
</evidence>
<keyword evidence="2" id="KW-0963">Cytoplasm</keyword>
<accession>A0A5C3FC34</accession>
<dbReference type="Gene3D" id="2.130.10.10">
    <property type="entry name" value="YVTN repeat-like/Quinoprotein amine dehydrogenase"/>
    <property type="match status" value="2"/>
</dbReference>
<keyword evidence="7" id="KW-1185">Reference proteome</keyword>
<dbReference type="InterPro" id="IPR015943">
    <property type="entry name" value="WD40/YVTN_repeat-like_dom_sf"/>
</dbReference>
<feature type="region of interest" description="Disordered" evidence="5">
    <location>
        <begin position="1"/>
        <end position="20"/>
    </location>
</feature>
<dbReference type="GO" id="GO:0071013">
    <property type="term" value="C:catalytic step 2 spliceosome"/>
    <property type="evidence" value="ECO:0007669"/>
    <property type="project" value="TreeGrafter"/>
</dbReference>
<gene>
    <name evidence="6" type="ORF">PSFLO_07322</name>
</gene>
<sequence>MWGHRAPHSTMPPSTLASIGSHRHATIPAHNGPCNVVRYNTLGRYILTGGSDRQIHLYNATNASTAASPSIPIKSYGAHSHEILALSISSDNMQFASGGGDKSVYVWDVASGTILRRFNAHVGKVNVVEFCGVPSNASAGGDSLLSAAGFDGAVRFYDLRSQGSWKPILELKQSRDAILSLAATSSRIYTGSVDGHVRTYDLRSGQLSSDLVDVPISSIRPSRNETSLLVASLDSTVRLFDTETGECLQSFTGHKHGQYRCRAVLTTEEDAVVMGDEEGKLHVWDLVSRHRREVIPRDAGAAGKAHPKGILWTEINPLAENGNEVATAGADGTVKIWRSSSEPRG</sequence>
<dbReference type="GO" id="GO:0005737">
    <property type="term" value="C:cytoplasm"/>
    <property type="evidence" value="ECO:0007669"/>
    <property type="project" value="UniProtKB-SubCell"/>
</dbReference>
<dbReference type="OrthoDB" id="1068471at2759"/>
<evidence type="ECO:0000256" key="3">
    <source>
        <dbReference type="ARBA" id="ARBA00038145"/>
    </source>
</evidence>
<dbReference type="PROSITE" id="PS50082">
    <property type="entry name" value="WD_REPEATS_2"/>
    <property type="match status" value="3"/>
</dbReference>
<evidence type="ECO:0000256" key="2">
    <source>
        <dbReference type="ARBA" id="ARBA00022490"/>
    </source>
</evidence>
<comment type="subcellular location">
    <subcellularLocation>
        <location evidence="1">Cytoplasm</location>
    </subcellularLocation>
</comment>
<proteinExistence type="inferred from homology"/>
<dbReference type="InterPro" id="IPR001680">
    <property type="entry name" value="WD40_rpt"/>
</dbReference>
<feature type="repeat" description="WD" evidence="4">
    <location>
        <begin position="27"/>
        <end position="68"/>
    </location>
</feature>